<proteinExistence type="predicted"/>
<protein>
    <submittedName>
        <fullName evidence="1">Uncharacterized protein</fullName>
    </submittedName>
</protein>
<dbReference type="EMBL" id="CM042023">
    <property type="protein sequence ID" value="KAI3811989.1"/>
    <property type="molecule type" value="Genomic_DNA"/>
</dbReference>
<organism evidence="1 2">
    <name type="scientific">Smallanthus sonchifolius</name>
    <dbReference type="NCBI Taxonomy" id="185202"/>
    <lineage>
        <taxon>Eukaryota</taxon>
        <taxon>Viridiplantae</taxon>
        <taxon>Streptophyta</taxon>
        <taxon>Embryophyta</taxon>
        <taxon>Tracheophyta</taxon>
        <taxon>Spermatophyta</taxon>
        <taxon>Magnoliopsida</taxon>
        <taxon>eudicotyledons</taxon>
        <taxon>Gunneridae</taxon>
        <taxon>Pentapetalae</taxon>
        <taxon>asterids</taxon>
        <taxon>campanulids</taxon>
        <taxon>Asterales</taxon>
        <taxon>Asteraceae</taxon>
        <taxon>Asteroideae</taxon>
        <taxon>Heliantheae alliance</taxon>
        <taxon>Millerieae</taxon>
        <taxon>Smallanthus</taxon>
    </lineage>
</organism>
<dbReference type="Proteomes" id="UP001056120">
    <property type="component" value="Linkage Group LG06"/>
</dbReference>
<comment type="caution">
    <text evidence="1">The sequence shown here is derived from an EMBL/GenBank/DDBJ whole genome shotgun (WGS) entry which is preliminary data.</text>
</comment>
<name>A0ACB9IUS2_9ASTR</name>
<sequence length="330" mass="36227">MNRSSCWMCRGLPLTDSIKSLTSESVRGSCLFALSSSLGLDVYKLSPAKRRIGLGNGSGRSCVVVLDGVWSWRLKKIMVEENHRNRYKLQTKIMSESRPISKHRGESVLKLKMVRDFMGLNSKDRVFKKEALESCKEPGLFFSGVPVYSQLLKGIPNNSQPWYGSKVASVPAQLTIFYDGMMNVYDGISPEKKIDEICFWLIFAIMFLAGNGHFVVTADAPQPRTQAQGPTPMTPVSTEPCSPVSSPVSVSSHHVGQLTGGPANETEAAKRIMSSFEQGMQSAITQARKASLARFLEKRKERVMASAPYSLSKNIMDCASNSNAGIVTGE</sequence>
<reference evidence="1 2" key="2">
    <citation type="journal article" date="2022" name="Mol. Ecol. Resour.">
        <title>The genomes of chicory, endive, great burdock and yacon provide insights into Asteraceae paleo-polyploidization history and plant inulin production.</title>
        <authorList>
            <person name="Fan W."/>
            <person name="Wang S."/>
            <person name="Wang H."/>
            <person name="Wang A."/>
            <person name="Jiang F."/>
            <person name="Liu H."/>
            <person name="Zhao H."/>
            <person name="Xu D."/>
            <person name="Zhang Y."/>
        </authorList>
    </citation>
    <scope>NUCLEOTIDE SEQUENCE [LARGE SCALE GENOMIC DNA]</scope>
    <source>
        <strain evidence="2">cv. Yunnan</strain>
        <tissue evidence="1">Leaves</tissue>
    </source>
</reference>
<reference evidence="2" key="1">
    <citation type="journal article" date="2022" name="Mol. Ecol. Resour.">
        <title>The genomes of chicory, endive, great burdock and yacon provide insights into Asteraceae palaeo-polyploidization history and plant inulin production.</title>
        <authorList>
            <person name="Fan W."/>
            <person name="Wang S."/>
            <person name="Wang H."/>
            <person name="Wang A."/>
            <person name="Jiang F."/>
            <person name="Liu H."/>
            <person name="Zhao H."/>
            <person name="Xu D."/>
            <person name="Zhang Y."/>
        </authorList>
    </citation>
    <scope>NUCLEOTIDE SEQUENCE [LARGE SCALE GENOMIC DNA]</scope>
    <source>
        <strain evidence="2">cv. Yunnan</strain>
    </source>
</reference>
<evidence type="ECO:0000313" key="2">
    <source>
        <dbReference type="Proteomes" id="UP001056120"/>
    </source>
</evidence>
<keyword evidence="2" id="KW-1185">Reference proteome</keyword>
<evidence type="ECO:0000313" key="1">
    <source>
        <dbReference type="EMBL" id="KAI3811989.1"/>
    </source>
</evidence>
<gene>
    <name evidence="1" type="ORF">L1987_16689</name>
</gene>
<accession>A0ACB9IUS2</accession>